<dbReference type="Proteomes" id="UP000756921">
    <property type="component" value="Unassembled WGS sequence"/>
</dbReference>
<dbReference type="EMBL" id="WJXW01000017">
    <property type="protein sequence ID" value="KAF9729080.1"/>
    <property type="molecule type" value="Genomic_DNA"/>
</dbReference>
<dbReference type="AlphaFoldDB" id="A0A9P6G740"/>
<gene>
    <name evidence="2" type="ORF">PMIN01_12770</name>
</gene>
<reference evidence="2" key="1">
    <citation type="journal article" date="2020" name="Mol. Plant Microbe Interact.">
        <title>Genome Sequence of the Biocontrol Agent Coniothyrium minitans strain Conio (IMI 134523).</title>
        <authorList>
            <person name="Patel D."/>
            <person name="Shittu T.A."/>
            <person name="Baroncelli R."/>
            <person name="Muthumeenakshi S."/>
            <person name="Osborne T.H."/>
            <person name="Janganan T.K."/>
            <person name="Sreenivasaprasad S."/>
        </authorList>
    </citation>
    <scope>NUCLEOTIDE SEQUENCE</scope>
    <source>
        <strain evidence="2">Conio</strain>
    </source>
</reference>
<keyword evidence="3" id="KW-1185">Reference proteome</keyword>
<protein>
    <recommendedName>
        <fullName evidence="4">Fungal N-terminal domain-containing protein</fullName>
    </recommendedName>
</protein>
<feature type="region of interest" description="Disordered" evidence="1">
    <location>
        <begin position="244"/>
        <end position="275"/>
    </location>
</feature>
<sequence>MDILGATASIAQLAVYTHSAWRILTRLYIELKEGPAAWKEHRKNLEHLFQIIKRISTLSEQTQLNTSGQIATLVFELREIAEEALKTIERANAKIFGIRWFAIGVTELLDRSFESLKSKRDILSLILQSETLTELTSAGNRRRYCQRHLEITRMDQGTPSHDIASLEKDQPHGITLEMTSKQVGNGTTMISNNGLGHIIDQIKGSIRLSTSSDGDGVAVNTNNIYMDPDVIKKQLEIAEAYAREHTAEHRTKTRMSRARAKSAETKQRLKLNAPP</sequence>
<name>A0A9P6G740_9PLEO</name>
<evidence type="ECO:0008006" key="4">
    <source>
        <dbReference type="Google" id="ProtNLM"/>
    </source>
</evidence>
<comment type="caution">
    <text evidence="2">The sequence shown here is derived from an EMBL/GenBank/DDBJ whole genome shotgun (WGS) entry which is preliminary data.</text>
</comment>
<dbReference type="OrthoDB" id="3797806at2759"/>
<organism evidence="2 3">
    <name type="scientific">Paraphaeosphaeria minitans</name>
    <dbReference type="NCBI Taxonomy" id="565426"/>
    <lineage>
        <taxon>Eukaryota</taxon>
        <taxon>Fungi</taxon>
        <taxon>Dikarya</taxon>
        <taxon>Ascomycota</taxon>
        <taxon>Pezizomycotina</taxon>
        <taxon>Dothideomycetes</taxon>
        <taxon>Pleosporomycetidae</taxon>
        <taxon>Pleosporales</taxon>
        <taxon>Massarineae</taxon>
        <taxon>Didymosphaeriaceae</taxon>
        <taxon>Paraphaeosphaeria</taxon>
    </lineage>
</organism>
<evidence type="ECO:0000313" key="2">
    <source>
        <dbReference type="EMBL" id="KAF9729080.1"/>
    </source>
</evidence>
<proteinExistence type="predicted"/>
<evidence type="ECO:0000313" key="3">
    <source>
        <dbReference type="Proteomes" id="UP000756921"/>
    </source>
</evidence>
<accession>A0A9P6G740</accession>
<feature type="compositionally biased region" description="Basic residues" evidence="1">
    <location>
        <begin position="251"/>
        <end position="260"/>
    </location>
</feature>
<evidence type="ECO:0000256" key="1">
    <source>
        <dbReference type="SAM" id="MobiDB-lite"/>
    </source>
</evidence>